<name>A0A3P6UAK6_LITSI</name>
<gene>
    <name evidence="2" type="ORF">NLS_LOCUS8750</name>
</gene>
<reference evidence="2 3" key="1">
    <citation type="submission" date="2018-08" db="EMBL/GenBank/DDBJ databases">
        <authorList>
            <person name="Laetsch R D."/>
            <person name="Stevens L."/>
            <person name="Kumar S."/>
            <person name="Blaxter L. M."/>
        </authorList>
    </citation>
    <scope>NUCLEOTIDE SEQUENCE [LARGE SCALE GENOMIC DNA]</scope>
</reference>
<organism evidence="2 3">
    <name type="scientific">Litomosoides sigmodontis</name>
    <name type="common">Filarial nematode worm</name>
    <dbReference type="NCBI Taxonomy" id="42156"/>
    <lineage>
        <taxon>Eukaryota</taxon>
        <taxon>Metazoa</taxon>
        <taxon>Ecdysozoa</taxon>
        <taxon>Nematoda</taxon>
        <taxon>Chromadorea</taxon>
        <taxon>Rhabditida</taxon>
        <taxon>Spirurina</taxon>
        <taxon>Spiruromorpha</taxon>
        <taxon>Filarioidea</taxon>
        <taxon>Onchocercidae</taxon>
        <taxon>Litomosoides</taxon>
    </lineage>
</organism>
<feature type="transmembrane region" description="Helical" evidence="1">
    <location>
        <begin position="49"/>
        <end position="67"/>
    </location>
</feature>
<evidence type="ECO:0000313" key="3">
    <source>
        <dbReference type="Proteomes" id="UP000277928"/>
    </source>
</evidence>
<keyword evidence="1" id="KW-0472">Membrane</keyword>
<dbReference type="Proteomes" id="UP000277928">
    <property type="component" value="Unassembled WGS sequence"/>
</dbReference>
<protein>
    <submittedName>
        <fullName evidence="2">Uncharacterized protein</fullName>
    </submittedName>
</protein>
<keyword evidence="1" id="KW-0812">Transmembrane</keyword>
<sequence length="98" mass="11633">MSAVKFLYQLIHLSRRLEFTYELMNLKNFSQALFIGNAMIWQVYRKVNLSYLLIHSSLFLMMIAMITSSSDWNFQSIISKNGSEKAFRENRKIMNRGR</sequence>
<proteinExistence type="predicted"/>
<evidence type="ECO:0000313" key="2">
    <source>
        <dbReference type="EMBL" id="VDK88600.1"/>
    </source>
</evidence>
<evidence type="ECO:0000256" key="1">
    <source>
        <dbReference type="SAM" id="Phobius"/>
    </source>
</evidence>
<accession>A0A3P6UAK6</accession>
<dbReference type="AlphaFoldDB" id="A0A3P6UAK6"/>
<dbReference type="EMBL" id="UYRX01001185">
    <property type="protein sequence ID" value="VDK88600.1"/>
    <property type="molecule type" value="Genomic_DNA"/>
</dbReference>
<keyword evidence="1" id="KW-1133">Transmembrane helix</keyword>
<keyword evidence="3" id="KW-1185">Reference proteome</keyword>